<name>M4BMR5_HYAAE</name>
<evidence type="ECO:0000313" key="2">
    <source>
        <dbReference type="Proteomes" id="UP000011713"/>
    </source>
</evidence>
<dbReference type="VEuPathDB" id="FungiDB:HpaG807702"/>
<keyword evidence="2" id="KW-1185">Reference proteome</keyword>
<protein>
    <submittedName>
        <fullName evidence="1">Uncharacterized protein</fullName>
    </submittedName>
</protein>
<organism evidence="1 2">
    <name type="scientific">Hyaloperonospora arabidopsidis (strain Emoy2)</name>
    <name type="common">Downy mildew agent</name>
    <name type="synonym">Peronospora arabidopsidis</name>
    <dbReference type="NCBI Taxonomy" id="559515"/>
    <lineage>
        <taxon>Eukaryota</taxon>
        <taxon>Sar</taxon>
        <taxon>Stramenopiles</taxon>
        <taxon>Oomycota</taxon>
        <taxon>Peronosporomycetes</taxon>
        <taxon>Peronosporales</taxon>
        <taxon>Peronosporaceae</taxon>
        <taxon>Hyaloperonospora</taxon>
    </lineage>
</organism>
<dbReference type="EMBL" id="JH598426">
    <property type="status" value="NOT_ANNOTATED_CDS"/>
    <property type="molecule type" value="Genomic_DNA"/>
</dbReference>
<evidence type="ECO:0000313" key="1">
    <source>
        <dbReference type="EnsemblProtists" id="HpaP807702"/>
    </source>
</evidence>
<reference evidence="1" key="2">
    <citation type="submission" date="2015-06" db="UniProtKB">
        <authorList>
            <consortium name="EnsemblProtists"/>
        </authorList>
    </citation>
    <scope>IDENTIFICATION</scope>
    <source>
        <strain evidence="1">Emoy2</strain>
    </source>
</reference>
<reference evidence="2" key="1">
    <citation type="journal article" date="2010" name="Science">
        <title>Signatures of adaptation to obligate biotrophy in the Hyaloperonospora arabidopsidis genome.</title>
        <authorList>
            <person name="Baxter L."/>
            <person name="Tripathy S."/>
            <person name="Ishaque N."/>
            <person name="Boot N."/>
            <person name="Cabral A."/>
            <person name="Kemen E."/>
            <person name="Thines M."/>
            <person name="Ah-Fong A."/>
            <person name="Anderson R."/>
            <person name="Badejoko W."/>
            <person name="Bittner-Eddy P."/>
            <person name="Boore J.L."/>
            <person name="Chibucos M.C."/>
            <person name="Coates M."/>
            <person name="Dehal P."/>
            <person name="Delehaunty K."/>
            <person name="Dong S."/>
            <person name="Downton P."/>
            <person name="Dumas B."/>
            <person name="Fabro G."/>
            <person name="Fronick C."/>
            <person name="Fuerstenberg S.I."/>
            <person name="Fulton L."/>
            <person name="Gaulin E."/>
            <person name="Govers F."/>
            <person name="Hughes L."/>
            <person name="Humphray S."/>
            <person name="Jiang R.H."/>
            <person name="Judelson H."/>
            <person name="Kamoun S."/>
            <person name="Kyung K."/>
            <person name="Meijer H."/>
            <person name="Minx P."/>
            <person name="Morris P."/>
            <person name="Nelson J."/>
            <person name="Phuntumart V."/>
            <person name="Qutob D."/>
            <person name="Rehmany A."/>
            <person name="Rougon-Cardoso A."/>
            <person name="Ryden P."/>
            <person name="Torto-Alalibo T."/>
            <person name="Studholme D."/>
            <person name="Wang Y."/>
            <person name="Win J."/>
            <person name="Wood J."/>
            <person name="Clifton S.W."/>
            <person name="Rogers J."/>
            <person name="Van den Ackerveken G."/>
            <person name="Jones J.D."/>
            <person name="McDowell J.M."/>
            <person name="Beynon J."/>
            <person name="Tyler B.M."/>
        </authorList>
    </citation>
    <scope>NUCLEOTIDE SEQUENCE [LARGE SCALE GENOMIC DNA]</scope>
    <source>
        <strain evidence="2">Emoy2</strain>
    </source>
</reference>
<proteinExistence type="predicted"/>
<dbReference type="InParanoid" id="M4BMR5"/>
<dbReference type="HOGENOM" id="CLU_2031161_0_0_1"/>
<dbReference type="EnsemblProtists" id="HpaT807702">
    <property type="protein sequence ID" value="HpaP807702"/>
    <property type="gene ID" value="HpaG807702"/>
</dbReference>
<dbReference type="Proteomes" id="UP000011713">
    <property type="component" value="Unassembled WGS sequence"/>
</dbReference>
<dbReference type="AlphaFoldDB" id="M4BMR5"/>
<accession>M4BMR5</accession>
<sequence>MEGVVVITLLCSVEGDTTSDGETRKLEELRQSVSIATTPELIWHFSGLDYTGYIEDSLLGTTTTCSLCVLQDLGSSQSLNVLEDFVHKQLASDIVDTSMFWNGDSSNDTTLASAASVAAYVS</sequence>